<dbReference type="EMBL" id="CZPT02000952">
    <property type="protein sequence ID" value="SCU68295.1"/>
    <property type="molecule type" value="Genomic_DNA"/>
</dbReference>
<organism evidence="2 3">
    <name type="scientific">Trypanosoma equiperdum</name>
    <dbReference type="NCBI Taxonomy" id="5694"/>
    <lineage>
        <taxon>Eukaryota</taxon>
        <taxon>Discoba</taxon>
        <taxon>Euglenozoa</taxon>
        <taxon>Kinetoplastea</taxon>
        <taxon>Metakinetoplastina</taxon>
        <taxon>Trypanosomatida</taxon>
        <taxon>Trypanosomatidae</taxon>
        <taxon>Trypanosoma</taxon>
    </lineage>
</organism>
<evidence type="ECO:0000256" key="1">
    <source>
        <dbReference type="SAM" id="Phobius"/>
    </source>
</evidence>
<dbReference type="GeneID" id="92380368"/>
<sequence length="189" mass="21870">MRQCSRTINGLGVSCFSPCMWKECTSRRGKHTIAKGKQVITEEREVRREPTASKANLPLREASYITRSVKRFLTTSSRDRWNRRDVICPRQYAREYRNRFQKVNDAFHSAGKKGRMYSFEAITLQFSGVEWSYLILPATLALFVIVFIGIVERRRRGGELLVLQQQVEAWAAERSRSDPYLETVGSTRG</sequence>
<gene>
    <name evidence="2" type="ORF">TEOVI_000643400</name>
</gene>
<accession>A0A1G4I8C9</accession>
<evidence type="ECO:0000313" key="2">
    <source>
        <dbReference type="EMBL" id="SCU68295.1"/>
    </source>
</evidence>
<reference evidence="2" key="1">
    <citation type="submission" date="2016-09" db="EMBL/GenBank/DDBJ databases">
        <authorList>
            <person name="Hebert L."/>
            <person name="Moumen B."/>
        </authorList>
    </citation>
    <scope>NUCLEOTIDE SEQUENCE [LARGE SCALE GENOMIC DNA]</scope>
    <source>
        <strain evidence="2">OVI</strain>
    </source>
</reference>
<keyword evidence="1" id="KW-0472">Membrane</keyword>
<keyword evidence="1" id="KW-1133">Transmembrane helix</keyword>
<dbReference type="Proteomes" id="UP000195570">
    <property type="component" value="Unassembled WGS sequence"/>
</dbReference>
<comment type="caution">
    <text evidence="2">The sequence shown here is derived from an EMBL/GenBank/DDBJ whole genome shotgun (WGS) entry which is preliminary data.</text>
</comment>
<dbReference type="VEuPathDB" id="TriTrypDB:TEOVI_000643400"/>
<protein>
    <submittedName>
        <fullName evidence="2">Uncharacterized protein</fullName>
    </submittedName>
</protein>
<feature type="transmembrane region" description="Helical" evidence="1">
    <location>
        <begin position="131"/>
        <end position="151"/>
    </location>
</feature>
<name>A0A1G4I8C9_TRYEQ</name>
<evidence type="ECO:0000313" key="3">
    <source>
        <dbReference type="Proteomes" id="UP000195570"/>
    </source>
</evidence>
<keyword evidence="3" id="KW-1185">Reference proteome</keyword>
<dbReference type="RefSeq" id="XP_067079474.1">
    <property type="nucleotide sequence ID" value="XM_067223373.1"/>
</dbReference>
<dbReference type="AlphaFoldDB" id="A0A1G4I8C9"/>
<keyword evidence="1" id="KW-0812">Transmembrane</keyword>
<proteinExistence type="predicted"/>